<dbReference type="PANTHER" id="PTHR10272:SF0">
    <property type="entry name" value="PLATELET-ACTIVATING FACTOR ACETYLHYDROLASE"/>
    <property type="match status" value="1"/>
</dbReference>
<gene>
    <name evidence="4" type="ORF">UFOPK2169_00267</name>
</gene>
<evidence type="ECO:0000313" key="4">
    <source>
        <dbReference type="EMBL" id="CAB4643268.1"/>
    </source>
</evidence>
<proteinExistence type="predicted"/>
<dbReference type="GO" id="GO:0003847">
    <property type="term" value="F:1-alkyl-2-acetylglycerophosphocholine esterase activity"/>
    <property type="evidence" value="ECO:0007669"/>
    <property type="project" value="TreeGrafter"/>
</dbReference>
<dbReference type="Gene3D" id="3.40.50.1820">
    <property type="entry name" value="alpha/beta hydrolase"/>
    <property type="match status" value="1"/>
</dbReference>
<keyword evidence="1" id="KW-0378">Hydrolase</keyword>
<keyword evidence="2" id="KW-0442">Lipid degradation</keyword>
<keyword evidence="3" id="KW-0443">Lipid metabolism</keyword>
<dbReference type="GO" id="GO:0016042">
    <property type="term" value="P:lipid catabolic process"/>
    <property type="evidence" value="ECO:0007669"/>
    <property type="project" value="UniProtKB-KW"/>
</dbReference>
<dbReference type="Pfam" id="PF03403">
    <property type="entry name" value="PAF-AH_p_II"/>
    <property type="match status" value="1"/>
</dbReference>
<dbReference type="EMBL" id="CAEZWE010000005">
    <property type="protein sequence ID" value="CAB4643268.1"/>
    <property type="molecule type" value="Genomic_DNA"/>
</dbReference>
<sequence>MTLSSAPPLETLTHRVGHVSTLTVDPARNDRLLGIDIWYPASTDSGTVTEYELIPGVRFTSASAHEDSPVSPGTHPLIVWSHGRTGTRHNYSLLCEALASRGYIVISPDHPGDGLFDWFLGNNVDDVTNERNRQGDLRLCIDAALGHHSALTEWLTGSVDPHRVFVGGHSYGGLSALATTSYLHEYTPDERVRATVVAQAFSRTMATEFFTSLARPTLLLVGQADLTTPPHTDADPAWSILQARTDNAAQQSRRIDLVHAPHQGCSDFVLYNELAPQVEGIPEAVLEYLGAIAAEIPAEWFSTWRQGLQQHVHHIDEFLQSL</sequence>
<accession>A0A6J6K315</accession>
<evidence type="ECO:0000256" key="1">
    <source>
        <dbReference type="ARBA" id="ARBA00022801"/>
    </source>
</evidence>
<dbReference type="PANTHER" id="PTHR10272">
    <property type="entry name" value="PLATELET-ACTIVATING FACTOR ACETYLHYDROLASE"/>
    <property type="match status" value="1"/>
</dbReference>
<reference evidence="4" key="1">
    <citation type="submission" date="2020-05" db="EMBL/GenBank/DDBJ databases">
        <authorList>
            <person name="Chiriac C."/>
            <person name="Salcher M."/>
            <person name="Ghai R."/>
            <person name="Kavagutti S V."/>
        </authorList>
    </citation>
    <scope>NUCLEOTIDE SEQUENCE</scope>
</reference>
<evidence type="ECO:0000256" key="2">
    <source>
        <dbReference type="ARBA" id="ARBA00022963"/>
    </source>
</evidence>
<evidence type="ECO:0000256" key="3">
    <source>
        <dbReference type="ARBA" id="ARBA00023098"/>
    </source>
</evidence>
<dbReference type="SUPFAM" id="SSF53474">
    <property type="entry name" value="alpha/beta-Hydrolases"/>
    <property type="match status" value="1"/>
</dbReference>
<protein>
    <submittedName>
        <fullName evidence="4">Unannotated protein</fullName>
    </submittedName>
</protein>
<name>A0A6J6K315_9ZZZZ</name>
<dbReference type="InterPro" id="IPR029058">
    <property type="entry name" value="AB_hydrolase_fold"/>
</dbReference>
<organism evidence="4">
    <name type="scientific">freshwater metagenome</name>
    <dbReference type="NCBI Taxonomy" id="449393"/>
    <lineage>
        <taxon>unclassified sequences</taxon>
        <taxon>metagenomes</taxon>
        <taxon>ecological metagenomes</taxon>
    </lineage>
</organism>
<dbReference type="AlphaFoldDB" id="A0A6J6K315"/>